<sequence length="284" mass="34284">MYPAVRNCPSRRSPRQSRRHPSPRRRLLGPSQWEPSWSARSRIRLRIGHLRRFRRRRVRCRARCNRERRMDNRPVSRRLSHSRRPGRGLRHRERPRGSRRDSRRWPNRSRGRRYRSRLSRCLRWRRRASRRSRRSRKDPPGLRPSRRVSHSRLVRLRTNSRPPRRSRLPRRSRRRRLALCSKSRVGLSRPPRRSLSRRGSPNRLVRSRTKNCPSPPGRRPRRSRSSLLSPSRLLRLGSGSRATLSCPPRRSLSWRASCSRRLVRLRTKSRPSPPWRSLSRRLAL</sequence>
<evidence type="ECO:0000256" key="1">
    <source>
        <dbReference type="SAM" id="MobiDB-lite"/>
    </source>
</evidence>
<dbReference type="Proteomes" id="UP000182740">
    <property type="component" value="Unassembled WGS sequence"/>
</dbReference>
<evidence type="ECO:0000313" key="3">
    <source>
        <dbReference type="Proteomes" id="UP000182740"/>
    </source>
</evidence>
<feature type="region of interest" description="Disordered" evidence="1">
    <location>
        <begin position="69"/>
        <end position="112"/>
    </location>
</feature>
<feature type="region of interest" description="Disordered" evidence="1">
    <location>
        <begin position="265"/>
        <end position="284"/>
    </location>
</feature>
<feature type="compositionally biased region" description="Basic and acidic residues" evidence="1">
    <location>
        <begin position="95"/>
        <end position="104"/>
    </location>
</feature>
<accession>A0A1K1T8S7</accession>
<feature type="compositionally biased region" description="Basic residues" evidence="1">
    <location>
        <begin position="144"/>
        <end position="155"/>
    </location>
</feature>
<evidence type="ECO:0000313" key="2">
    <source>
        <dbReference type="EMBL" id="SFW92445.1"/>
    </source>
</evidence>
<gene>
    <name evidence="2" type="ORF">SAMN04489730_8627</name>
</gene>
<feature type="compositionally biased region" description="Basic residues" evidence="1">
    <location>
        <begin position="12"/>
        <end position="27"/>
    </location>
</feature>
<proteinExistence type="predicted"/>
<feature type="region of interest" description="Disordered" evidence="1">
    <location>
        <begin position="1"/>
        <end position="32"/>
    </location>
</feature>
<feature type="compositionally biased region" description="Basic residues" evidence="1">
    <location>
        <begin position="75"/>
        <end position="94"/>
    </location>
</feature>
<feature type="region of interest" description="Disordered" evidence="1">
    <location>
        <begin position="125"/>
        <end position="229"/>
    </location>
</feature>
<dbReference type="EMBL" id="FPJG01000006">
    <property type="protein sequence ID" value="SFW92445.1"/>
    <property type="molecule type" value="Genomic_DNA"/>
</dbReference>
<feature type="compositionally biased region" description="Basic residues" evidence="1">
    <location>
        <begin position="162"/>
        <end position="177"/>
    </location>
</feature>
<organism evidence="2 3">
    <name type="scientific">Amycolatopsis australiensis</name>
    <dbReference type="NCBI Taxonomy" id="546364"/>
    <lineage>
        <taxon>Bacteria</taxon>
        <taxon>Bacillati</taxon>
        <taxon>Actinomycetota</taxon>
        <taxon>Actinomycetes</taxon>
        <taxon>Pseudonocardiales</taxon>
        <taxon>Pseudonocardiaceae</taxon>
        <taxon>Amycolatopsis</taxon>
    </lineage>
</organism>
<reference evidence="3" key="1">
    <citation type="submission" date="2016-11" db="EMBL/GenBank/DDBJ databases">
        <authorList>
            <person name="Varghese N."/>
            <person name="Submissions S."/>
        </authorList>
    </citation>
    <scope>NUCLEOTIDE SEQUENCE [LARGE SCALE GENOMIC DNA]</scope>
    <source>
        <strain evidence="3">DSM 44671</strain>
    </source>
</reference>
<protein>
    <submittedName>
        <fullName evidence="2">Uncharacterized protein</fullName>
    </submittedName>
</protein>
<keyword evidence="3" id="KW-1185">Reference proteome</keyword>
<name>A0A1K1T8S7_9PSEU</name>
<feature type="compositionally biased region" description="Low complexity" evidence="1">
    <location>
        <begin position="275"/>
        <end position="284"/>
    </location>
</feature>
<dbReference type="AlphaFoldDB" id="A0A1K1T8S7"/>
<feature type="compositionally biased region" description="Basic residues" evidence="1">
    <location>
        <begin position="125"/>
        <end position="136"/>
    </location>
</feature>